<keyword evidence="2" id="KW-1185">Reference proteome</keyword>
<protein>
    <submittedName>
        <fullName evidence="1">Uncharacterized protein</fullName>
    </submittedName>
</protein>
<accession>A0AAE9CDF3</accession>
<proteinExistence type="predicted"/>
<evidence type="ECO:0000313" key="2">
    <source>
        <dbReference type="Proteomes" id="UP000827460"/>
    </source>
</evidence>
<gene>
    <name evidence="1" type="ORF">SOPHRITA_124</name>
</gene>
<name>A0AAE9CDF3_9CAUD</name>
<organism evidence="1 2">
    <name type="scientific">Bacillus phage vB_BanS_Sophrita</name>
    <dbReference type="NCBI Taxonomy" id="2894790"/>
    <lineage>
        <taxon>Viruses</taxon>
        <taxon>Duplodnaviria</taxon>
        <taxon>Heunggongvirae</taxon>
        <taxon>Uroviricota</taxon>
        <taxon>Caudoviricetes</taxon>
        <taxon>Joanripponvirinae</taxon>
        <taxon>Sophritavirus</taxon>
        <taxon>Sophritavirus sophrita</taxon>
    </lineage>
</organism>
<reference evidence="1" key="1">
    <citation type="submission" date="2021-10" db="EMBL/GenBank/DDBJ databases">
        <authorList>
            <person name="Lavering E.D."/>
            <person name="James R."/>
            <person name="Fairholm J.D."/>
            <person name="Ogilvie B.H."/>
            <person name="Thurgood T.L."/>
            <person name="Robison R.A."/>
            <person name="Grose J.H."/>
        </authorList>
    </citation>
    <scope>NUCLEOTIDE SEQUENCE</scope>
</reference>
<dbReference type="EMBL" id="OK499991">
    <property type="protein sequence ID" value="UGO50715.1"/>
    <property type="molecule type" value="Genomic_DNA"/>
</dbReference>
<evidence type="ECO:0000313" key="1">
    <source>
        <dbReference type="EMBL" id="UGO50715.1"/>
    </source>
</evidence>
<dbReference type="Proteomes" id="UP000827460">
    <property type="component" value="Segment"/>
</dbReference>
<sequence length="78" mass="8956">MELKAYLVRYDLPSSSGNQVVVLVRMNQRIEEALEKKTEFKYLAPYCKIQSKQEVPLSLVKLSDLSVTEFFMLQGANV</sequence>